<dbReference type="STRING" id="1280847.SAMN04488036_103414"/>
<dbReference type="AlphaFoldDB" id="A0A1I4DXI1"/>
<organism evidence="1 2">
    <name type="scientific">Shimia haliotis</name>
    <dbReference type="NCBI Taxonomy" id="1280847"/>
    <lineage>
        <taxon>Bacteria</taxon>
        <taxon>Pseudomonadati</taxon>
        <taxon>Pseudomonadota</taxon>
        <taxon>Alphaproteobacteria</taxon>
        <taxon>Rhodobacterales</taxon>
        <taxon>Roseobacteraceae</taxon>
    </lineage>
</organism>
<dbReference type="Pfam" id="PF06080">
    <property type="entry name" value="DUF938"/>
    <property type="match status" value="1"/>
</dbReference>
<evidence type="ECO:0000313" key="2">
    <source>
        <dbReference type="Proteomes" id="UP000198851"/>
    </source>
</evidence>
<dbReference type="Gene3D" id="3.40.50.150">
    <property type="entry name" value="Vaccinia Virus protein VP39"/>
    <property type="match status" value="1"/>
</dbReference>
<evidence type="ECO:0000313" key="1">
    <source>
        <dbReference type="EMBL" id="SFK96621.1"/>
    </source>
</evidence>
<gene>
    <name evidence="1" type="ORF">SAMN04488036_103414</name>
</gene>
<protein>
    <recommendedName>
        <fullName evidence="3">Methyltransferase domain-containing protein</fullName>
    </recommendedName>
</protein>
<reference evidence="2" key="1">
    <citation type="submission" date="2016-10" db="EMBL/GenBank/DDBJ databases">
        <authorList>
            <person name="Varghese N."/>
            <person name="Submissions S."/>
        </authorList>
    </citation>
    <scope>NUCLEOTIDE SEQUENCE [LARGE SCALE GENOMIC DNA]</scope>
    <source>
        <strain evidence="2">DSM 28453</strain>
    </source>
</reference>
<dbReference type="OrthoDB" id="5525831at2"/>
<proteinExistence type="predicted"/>
<keyword evidence="2" id="KW-1185">Reference proteome</keyword>
<evidence type="ECO:0008006" key="3">
    <source>
        <dbReference type="Google" id="ProtNLM"/>
    </source>
</evidence>
<dbReference type="SUPFAM" id="SSF53335">
    <property type="entry name" value="S-adenosyl-L-methionine-dependent methyltransferases"/>
    <property type="match status" value="1"/>
</dbReference>
<dbReference type="InterPro" id="IPR010342">
    <property type="entry name" value="DUF938"/>
</dbReference>
<sequence length="218" mass="23199">MPRRLNLPDSASVATPAPDGKLFAPSAARNVGAIAALLKNLAPVGNALEIASGTGQHVVHFAQTLPQVTWQPTEIDPIRRASIAAYLVEADLPNVLPPVELDATAAGWGVLHKGQNLITLCNLLHLVSEDEARTLVSEAAQALAPDGLLMIYGPFKRGDVLVSDGDKSFDDSLRAQDPEIGYKSDATVVEWGESFGLTSLNLHEMPANNLALLWQKPS</sequence>
<dbReference type="RefSeq" id="WP_093323432.1">
    <property type="nucleotide sequence ID" value="NZ_FOSZ01000003.1"/>
</dbReference>
<accession>A0A1I4DXI1</accession>
<dbReference type="EMBL" id="FOSZ01000003">
    <property type="protein sequence ID" value="SFK96621.1"/>
    <property type="molecule type" value="Genomic_DNA"/>
</dbReference>
<dbReference type="PANTHER" id="PTHR20974:SF0">
    <property type="entry name" value="UPF0585 PROTEIN CG18661"/>
    <property type="match status" value="1"/>
</dbReference>
<dbReference type="Proteomes" id="UP000198851">
    <property type="component" value="Unassembled WGS sequence"/>
</dbReference>
<name>A0A1I4DXI1_9RHOB</name>
<dbReference type="InterPro" id="IPR029063">
    <property type="entry name" value="SAM-dependent_MTases_sf"/>
</dbReference>
<dbReference type="PANTHER" id="PTHR20974">
    <property type="entry name" value="UPF0585 PROTEIN CG18661"/>
    <property type="match status" value="1"/>
</dbReference>